<accession>A0ABV3SUS0</accession>
<dbReference type="Pfam" id="PF08546">
    <property type="entry name" value="ApbA_C"/>
    <property type="match status" value="1"/>
</dbReference>
<evidence type="ECO:0000259" key="1">
    <source>
        <dbReference type="Pfam" id="PF02558"/>
    </source>
</evidence>
<sequence length="320" mass="32977">MRYVIYGAGAVGGVIGGNLHRAGIATTLIARGDHLRALQKEGLTLDTAQGTVTLPVPALGSIAEVTWTDDTVVLLCVKGQQTAAALDDLLAHAPADTPIVAVQNGVANEPAILRRFPRAYGVHVILPATHLVPGVVVQDSAAVPGLLDVGRYPDGVDDIAEAIAGDLTAAGFASVPRADIMAWKYRKLVNNLGNGVDAIARPGSAADELVRRCRAEGEAAFAAAGIRVVSAAADRERRAGTIQGRLGGKGGSSTWQSISRGAGSVEIDYLAGEVVLLGRLHGVPTPANELVQRTAHQLVRAGGDAGSLDAADLLEALDRR</sequence>
<dbReference type="EMBL" id="JBFPJR010000004">
    <property type="protein sequence ID" value="MEX0426683.1"/>
    <property type="molecule type" value="Genomic_DNA"/>
</dbReference>
<dbReference type="InterPro" id="IPR051402">
    <property type="entry name" value="KPR-Related"/>
</dbReference>
<dbReference type="Gene3D" id="3.40.50.720">
    <property type="entry name" value="NAD(P)-binding Rossmann-like Domain"/>
    <property type="match status" value="1"/>
</dbReference>
<feature type="domain" description="Ketopantoate reductase C-terminal" evidence="2">
    <location>
        <begin position="179"/>
        <end position="297"/>
    </location>
</feature>
<keyword evidence="4" id="KW-1185">Reference proteome</keyword>
<dbReference type="InterPro" id="IPR008927">
    <property type="entry name" value="6-PGluconate_DH-like_C_sf"/>
</dbReference>
<comment type="caution">
    <text evidence="3">The sequence shown here is derived from an EMBL/GenBank/DDBJ whole genome shotgun (WGS) entry which is preliminary data.</text>
</comment>
<dbReference type="Proteomes" id="UP001556631">
    <property type="component" value="Unassembled WGS sequence"/>
</dbReference>
<dbReference type="SUPFAM" id="SSF51735">
    <property type="entry name" value="NAD(P)-binding Rossmann-fold domains"/>
    <property type="match status" value="1"/>
</dbReference>
<dbReference type="PANTHER" id="PTHR21708:SF26">
    <property type="entry name" value="2-DEHYDROPANTOATE 2-REDUCTASE"/>
    <property type="match status" value="1"/>
</dbReference>
<organism evidence="3 4">
    <name type="scientific">Nocardioides eburneus</name>
    <dbReference type="NCBI Taxonomy" id="3231482"/>
    <lineage>
        <taxon>Bacteria</taxon>
        <taxon>Bacillati</taxon>
        <taxon>Actinomycetota</taxon>
        <taxon>Actinomycetes</taxon>
        <taxon>Propionibacteriales</taxon>
        <taxon>Nocardioidaceae</taxon>
        <taxon>Nocardioides</taxon>
    </lineage>
</organism>
<dbReference type="Pfam" id="PF02558">
    <property type="entry name" value="ApbA"/>
    <property type="match status" value="1"/>
</dbReference>
<dbReference type="PANTHER" id="PTHR21708">
    <property type="entry name" value="PROBABLE 2-DEHYDROPANTOATE 2-REDUCTASE"/>
    <property type="match status" value="1"/>
</dbReference>
<name>A0ABV3SUS0_9ACTN</name>
<dbReference type="RefSeq" id="WP_367991399.1">
    <property type="nucleotide sequence ID" value="NZ_JBFPJR010000004.1"/>
</dbReference>
<dbReference type="InterPro" id="IPR036291">
    <property type="entry name" value="NAD(P)-bd_dom_sf"/>
</dbReference>
<gene>
    <name evidence="3" type="ORF">AB3X52_03550</name>
</gene>
<dbReference type="InterPro" id="IPR013328">
    <property type="entry name" value="6PGD_dom2"/>
</dbReference>
<reference evidence="3 4" key="1">
    <citation type="submission" date="2024-07" db="EMBL/GenBank/DDBJ databases">
        <authorList>
            <person name="Lee S."/>
            <person name="Kang M."/>
        </authorList>
    </citation>
    <scope>NUCLEOTIDE SEQUENCE [LARGE SCALE GENOMIC DNA]</scope>
    <source>
        <strain evidence="3 4">DS6</strain>
    </source>
</reference>
<evidence type="ECO:0000313" key="4">
    <source>
        <dbReference type="Proteomes" id="UP001556631"/>
    </source>
</evidence>
<dbReference type="InterPro" id="IPR013752">
    <property type="entry name" value="KPA_reductase"/>
</dbReference>
<evidence type="ECO:0000313" key="3">
    <source>
        <dbReference type="EMBL" id="MEX0426683.1"/>
    </source>
</evidence>
<evidence type="ECO:0000259" key="2">
    <source>
        <dbReference type="Pfam" id="PF08546"/>
    </source>
</evidence>
<proteinExistence type="predicted"/>
<protein>
    <submittedName>
        <fullName evidence="3">Ketopantoate reductase family protein</fullName>
    </submittedName>
</protein>
<dbReference type="SUPFAM" id="SSF48179">
    <property type="entry name" value="6-phosphogluconate dehydrogenase C-terminal domain-like"/>
    <property type="match status" value="1"/>
</dbReference>
<dbReference type="Gene3D" id="1.10.1040.10">
    <property type="entry name" value="N-(1-d-carboxylethyl)-l-norvaline Dehydrogenase, domain 2"/>
    <property type="match status" value="1"/>
</dbReference>
<feature type="domain" description="Ketopantoate reductase N-terminal" evidence="1">
    <location>
        <begin position="4"/>
        <end position="139"/>
    </location>
</feature>
<dbReference type="InterPro" id="IPR013332">
    <property type="entry name" value="KPR_N"/>
</dbReference>